<dbReference type="InterPro" id="IPR017968">
    <property type="entry name" value="Acylphosphatase_CS"/>
</dbReference>
<evidence type="ECO:0000256" key="1">
    <source>
        <dbReference type="ARBA" id="ARBA00005614"/>
    </source>
</evidence>
<dbReference type="AlphaFoldDB" id="A0A6P1E494"/>
<feature type="active site" evidence="5">
    <location>
        <position position="22"/>
    </location>
</feature>
<dbReference type="PROSITE" id="PS51160">
    <property type="entry name" value="ACYLPHOSPHATASE_3"/>
    <property type="match status" value="1"/>
</dbReference>
<evidence type="ECO:0000256" key="5">
    <source>
        <dbReference type="PROSITE-ProRule" id="PRU00520"/>
    </source>
</evidence>
<comment type="catalytic activity">
    <reaction evidence="4 5 6">
        <text>an acyl phosphate + H2O = a carboxylate + phosphate + H(+)</text>
        <dbReference type="Rhea" id="RHEA:14965"/>
        <dbReference type="ChEBI" id="CHEBI:15377"/>
        <dbReference type="ChEBI" id="CHEBI:15378"/>
        <dbReference type="ChEBI" id="CHEBI:29067"/>
        <dbReference type="ChEBI" id="CHEBI:43474"/>
        <dbReference type="ChEBI" id="CHEBI:59918"/>
        <dbReference type="EC" id="3.6.1.7"/>
    </reaction>
</comment>
<name>A0A6P1E494_LENHI</name>
<dbReference type="InterPro" id="IPR001792">
    <property type="entry name" value="Acylphosphatase-like_dom"/>
</dbReference>
<feature type="domain" description="Acylphosphatase-like" evidence="8">
    <location>
        <begin position="7"/>
        <end position="94"/>
    </location>
</feature>
<feature type="active site" evidence="5">
    <location>
        <position position="40"/>
    </location>
</feature>
<sequence>MDKKIKTTELTIFGIVQGVGFRWATIQVAKEMGISGWVQNKPDGSVKIIAQGKPIPLAQFIMKIKNSPTPYAHIRSVSTKYITNPTLKGFNVKY</sequence>
<dbReference type="PANTHER" id="PTHR47268">
    <property type="entry name" value="ACYLPHOSPHATASE"/>
    <property type="match status" value="1"/>
</dbReference>
<evidence type="ECO:0000256" key="6">
    <source>
        <dbReference type="RuleBase" id="RU000553"/>
    </source>
</evidence>
<dbReference type="PROSITE" id="PS00151">
    <property type="entry name" value="ACYLPHOSPHATASE_2"/>
    <property type="match status" value="1"/>
</dbReference>
<dbReference type="PANTHER" id="PTHR47268:SF4">
    <property type="entry name" value="ACYLPHOSPHATASE"/>
    <property type="match status" value="1"/>
</dbReference>
<dbReference type="RefSeq" id="WP_003554326.1">
    <property type="nucleotide sequence ID" value="NZ_CABKOL010000102.1"/>
</dbReference>
<evidence type="ECO:0000256" key="3">
    <source>
        <dbReference type="ARBA" id="ARBA00015991"/>
    </source>
</evidence>
<dbReference type="GO" id="GO:0003998">
    <property type="term" value="F:acylphosphatase activity"/>
    <property type="evidence" value="ECO:0007669"/>
    <property type="project" value="UniProtKB-EC"/>
</dbReference>
<dbReference type="EMBL" id="CP047121">
    <property type="protein sequence ID" value="QHB52216.1"/>
    <property type="molecule type" value="Genomic_DNA"/>
</dbReference>
<reference evidence="9 10" key="1">
    <citation type="submission" date="2019-12" db="EMBL/GenBank/DDBJ databases">
        <title>Lactobacillus hilgardii FLUB.</title>
        <authorList>
            <person name="Gustaw K."/>
        </authorList>
    </citation>
    <scope>NUCLEOTIDE SEQUENCE [LARGE SCALE GENOMIC DNA]</scope>
    <source>
        <strain evidence="9 10">FLUB</strain>
    </source>
</reference>
<evidence type="ECO:0000259" key="8">
    <source>
        <dbReference type="PROSITE" id="PS51160"/>
    </source>
</evidence>
<dbReference type="InterPro" id="IPR020456">
    <property type="entry name" value="Acylphosphatase"/>
</dbReference>
<dbReference type="Proteomes" id="UP000465035">
    <property type="component" value="Chromosome"/>
</dbReference>
<dbReference type="PRINTS" id="PR00112">
    <property type="entry name" value="ACYLPHPHTASE"/>
</dbReference>
<dbReference type="Pfam" id="PF00708">
    <property type="entry name" value="Acylphosphatase"/>
    <property type="match status" value="1"/>
</dbReference>
<proteinExistence type="inferred from homology"/>
<comment type="similarity">
    <text evidence="1 7">Belongs to the acylphosphatase family.</text>
</comment>
<dbReference type="Gene3D" id="3.30.70.100">
    <property type="match status" value="1"/>
</dbReference>
<gene>
    <name evidence="9" type="ORF">GQR93_08460</name>
</gene>
<dbReference type="SUPFAM" id="SSF54975">
    <property type="entry name" value="Acylphosphatase/BLUF domain-like"/>
    <property type="match status" value="1"/>
</dbReference>
<protein>
    <recommendedName>
        <fullName evidence="3 5">Acylphosphatase</fullName>
        <ecNumber evidence="2 5">3.6.1.7</ecNumber>
    </recommendedName>
</protein>
<dbReference type="PROSITE" id="PS00150">
    <property type="entry name" value="ACYLPHOSPHATASE_1"/>
    <property type="match status" value="1"/>
</dbReference>
<evidence type="ECO:0000313" key="10">
    <source>
        <dbReference type="Proteomes" id="UP000465035"/>
    </source>
</evidence>
<dbReference type="InterPro" id="IPR036046">
    <property type="entry name" value="Acylphosphatase-like_dom_sf"/>
</dbReference>
<evidence type="ECO:0000256" key="7">
    <source>
        <dbReference type="RuleBase" id="RU004168"/>
    </source>
</evidence>
<accession>A0A6P1E494</accession>
<dbReference type="SMR" id="A0A6P1E494"/>
<evidence type="ECO:0000313" key="9">
    <source>
        <dbReference type="EMBL" id="QHB52216.1"/>
    </source>
</evidence>
<evidence type="ECO:0000256" key="4">
    <source>
        <dbReference type="ARBA" id="ARBA00047645"/>
    </source>
</evidence>
<dbReference type="EC" id="3.6.1.7" evidence="2 5"/>
<dbReference type="GeneID" id="69058394"/>
<keyword evidence="5 6" id="KW-0378">Hydrolase</keyword>
<organism evidence="9 10">
    <name type="scientific">Lentilactobacillus hilgardii</name>
    <name type="common">Lactobacillus hilgardii</name>
    <dbReference type="NCBI Taxonomy" id="1588"/>
    <lineage>
        <taxon>Bacteria</taxon>
        <taxon>Bacillati</taxon>
        <taxon>Bacillota</taxon>
        <taxon>Bacilli</taxon>
        <taxon>Lactobacillales</taxon>
        <taxon>Lactobacillaceae</taxon>
        <taxon>Lentilactobacillus</taxon>
    </lineage>
</organism>
<evidence type="ECO:0000256" key="2">
    <source>
        <dbReference type="ARBA" id="ARBA00012150"/>
    </source>
</evidence>